<protein>
    <submittedName>
        <fullName evidence="5">26S proteasome regulatory subunit 3</fullName>
    </submittedName>
</protein>
<dbReference type="SMART" id="SM00088">
    <property type="entry name" value="PINT"/>
    <property type="match status" value="1"/>
</dbReference>
<organism evidence="5 6">
    <name type="scientific">Thalassiosira pseudonana</name>
    <name type="common">Marine diatom</name>
    <name type="synonym">Cyclotella nana</name>
    <dbReference type="NCBI Taxonomy" id="35128"/>
    <lineage>
        <taxon>Eukaryota</taxon>
        <taxon>Sar</taxon>
        <taxon>Stramenopiles</taxon>
        <taxon>Ochrophyta</taxon>
        <taxon>Bacillariophyta</taxon>
        <taxon>Coscinodiscophyceae</taxon>
        <taxon>Thalassiosirophycidae</taxon>
        <taxon>Thalassiosirales</taxon>
        <taxon>Thalassiosiraceae</taxon>
        <taxon>Thalassiosira</taxon>
    </lineage>
</organism>
<dbReference type="InParanoid" id="B8CE75"/>
<feature type="region of interest" description="Disordered" evidence="3">
    <location>
        <begin position="299"/>
        <end position="325"/>
    </location>
</feature>
<evidence type="ECO:0000256" key="1">
    <source>
        <dbReference type="ARBA" id="ARBA00007912"/>
    </source>
</evidence>
<reference evidence="5 6" key="1">
    <citation type="journal article" date="2004" name="Science">
        <title>The genome of the diatom Thalassiosira pseudonana: ecology, evolution, and metabolism.</title>
        <authorList>
            <person name="Armbrust E.V."/>
            <person name="Berges J.A."/>
            <person name="Bowler C."/>
            <person name="Green B.R."/>
            <person name="Martinez D."/>
            <person name="Putnam N.H."/>
            <person name="Zhou S."/>
            <person name="Allen A.E."/>
            <person name="Apt K.E."/>
            <person name="Bechner M."/>
            <person name="Brzezinski M.A."/>
            <person name="Chaal B.K."/>
            <person name="Chiovitti A."/>
            <person name="Davis A.K."/>
            <person name="Demarest M.S."/>
            <person name="Detter J.C."/>
            <person name="Glavina T."/>
            <person name="Goodstein D."/>
            <person name="Hadi M.Z."/>
            <person name="Hellsten U."/>
            <person name="Hildebrand M."/>
            <person name="Jenkins B.D."/>
            <person name="Jurka J."/>
            <person name="Kapitonov V.V."/>
            <person name="Kroger N."/>
            <person name="Lau W.W."/>
            <person name="Lane T.W."/>
            <person name="Larimer F.W."/>
            <person name="Lippmeier J.C."/>
            <person name="Lucas S."/>
            <person name="Medina M."/>
            <person name="Montsant A."/>
            <person name="Obornik M."/>
            <person name="Parker M.S."/>
            <person name="Palenik B."/>
            <person name="Pazour G.J."/>
            <person name="Richardson P.M."/>
            <person name="Rynearson T.A."/>
            <person name="Saito M.A."/>
            <person name="Schwartz D.C."/>
            <person name="Thamatrakoln K."/>
            <person name="Valentin K."/>
            <person name="Vardi A."/>
            <person name="Wilkerson F.P."/>
            <person name="Rokhsar D.S."/>
        </authorList>
    </citation>
    <scope>NUCLEOTIDE SEQUENCE [LARGE SCALE GENOMIC DNA]</scope>
    <source>
        <strain evidence="5 6">CCMP1335</strain>
    </source>
</reference>
<keyword evidence="6" id="KW-1185">Reference proteome</keyword>
<dbReference type="PaxDb" id="35128-Thaps37861"/>
<dbReference type="KEGG" id="tps:THAPSDRAFT_37861"/>
<dbReference type="PANTHER" id="PTHR10758">
    <property type="entry name" value="26S PROTEASOME NON-ATPASE REGULATORY SUBUNIT 3/COP9 SIGNALOSOME COMPLEX SUBUNIT 3"/>
    <property type="match status" value="1"/>
</dbReference>
<dbReference type="Pfam" id="PF01399">
    <property type="entry name" value="PCI"/>
    <property type="match status" value="1"/>
</dbReference>
<name>B8CE75_THAPS</name>
<comment type="similarity">
    <text evidence="1">Belongs to the proteasome subunit S3 family.</text>
</comment>
<dbReference type="STRING" id="35128.B8CE75"/>
<dbReference type="GO" id="GO:0006511">
    <property type="term" value="P:ubiquitin-dependent protein catabolic process"/>
    <property type="evidence" value="ECO:0000318"/>
    <property type="project" value="GO_Central"/>
</dbReference>
<feature type="non-terminal residue" evidence="5">
    <location>
        <position position="325"/>
    </location>
</feature>
<dbReference type="RefSeq" id="XP_002294496.1">
    <property type="nucleotide sequence ID" value="XM_002294460.1"/>
</dbReference>
<dbReference type="PANTHER" id="PTHR10758:SF2">
    <property type="entry name" value="26S PROTEASOME NON-ATPASE REGULATORY SUBUNIT 3"/>
    <property type="match status" value="1"/>
</dbReference>
<dbReference type="GO" id="GO:0008541">
    <property type="term" value="C:proteasome regulatory particle, lid subcomplex"/>
    <property type="evidence" value="ECO:0000318"/>
    <property type="project" value="GO_Central"/>
</dbReference>
<dbReference type="Pfam" id="PF08375">
    <property type="entry name" value="Rpn3_C"/>
    <property type="match status" value="1"/>
</dbReference>
<dbReference type="FunCoup" id="B8CE75">
    <property type="interactions" value="610"/>
</dbReference>
<sequence length="325" mass="36679">YCILFTQNCNRNYETSEELAGRHRMAVLRNDGDVMCVVLNLMLRDLLEGDQVEQAQKLLSNSTFPTEAPPSNNQLIRYLYYSGRIQALRLEYTQSYSNLSQALRKSPTNTALGFRIAIQRSLVVVQLLMGEIPERSVFFGEGMQGEMKPYLEIAQAVRRGDLGNFHVTVTKHAERFKLDGMYTLISRLAHSVVKAGLRKLKSSYSRISLVDVAVRLGLPSATSAEFVVAKAVRDGVIDATIDHEEGYVQSHDLVDVYATVEPSEAFHRRIAYCLTTHNDAVRGMRYHEDAYKRQLEASRGLKKRGGDAKTDEDLAAELEDMDEDY</sequence>
<dbReference type="InterPro" id="IPR057985">
    <property type="entry name" value="TPR_PSMD3_N"/>
</dbReference>
<gene>
    <name evidence="5" type="primary">RPN3</name>
    <name evidence="5" type="ORF">THAPSDRAFT_37861</name>
</gene>
<dbReference type="eggNOG" id="KOG2581">
    <property type="taxonomic scope" value="Eukaryota"/>
</dbReference>
<evidence type="ECO:0000256" key="3">
    <source>
        <dbReference type="SAM" id="MobiDB-lite"/>
    </source>
</evidence>
<dbReference type="InterPro" id="IPR036390">
    <property type="entry name" value="WH_DNA-bd_sf"/>
</dbReference>
<feature type="compositionally biased region" description="Acidic residues" evidence="3">
    <location>
        <begin position="313"/>
        <end position="325"/>
    </location>
</feature>
<proteinExistence type="inferred from homology"/>
<dbReference type="Gene3D" id="1.25.40.570">
    <property type="match status" value="1"/>
</dbReference>
<evidence type="ECO:0000313" key="5">
    <source>
        <dbReference type="EMBL" id="EED88330.1"/>
    </source>
</evidence>
<dbReference type="OMA" id="ILRVHQH"/>
<feature type="domain" description="PCI" evidence="4">
    <location>
        <begin position="76"/>
        <end position="255"/>
    </location>
</feature>
<dbReference type="InterPro" id="IPR050756">
    <property type="entry name" value="CSN3"/>
</dbReference>
<keyword evidence="2 5" id="KW-0647">Proteasome</keyword>
<dbReference type="SMART" id="SM00753">
    <property type="entry name" value="PAM"/>
    <property type="match status" value="1"/>
</dbReference>
<dbReference type="GO" id="GO:0042176">
    <property type="term" value="P:regulation of protein catabolic process"/>
    <property type="evidence" value="ECO:0007669"/>
    <property type="project" value="InterPro"/>
</dbReference>
<evidence type="ECO:0000256" key="2">
    <source>
        <dbReference type="ARBA" id="ARBA00022942"/>
    </source>
</evidence>
<dbReference type="SUPFAM" id="SSF46785">
    <property type="entry name" value="Winged helix' DNA-binding domain"/>
    <property type="match status" value="1"/>
</dbReference>
<dbReference type="Proteomes" id="UP000001449">
    <property type="component" value="Chromosome 17"/>
</dbReference>
<dbReference type="InterPro" id="IPR000717">
    <property type="entry name" value="PCI_dom"/>
</dbReference>
<reference evidence="5 6" key="2">
    <citation type="journal article" date="2008" name="Nature">
        <title>The Phaeodactylum genome reveals the evolutionary history of diatom genomes.</title>
        <authorList>
            <person name="Bowler C."/>
            <person name="Allen A.E."/>
            <person name="Badger J.H."/>
            <person name="Grimwood J."/>
            <person name="Jabbari K."/>
            <person name="Kuo A."/>
            <person name="Maheswari U."/>
            <person name="Martens C."/>
            <person name="Maumus F."/>
            <person name="Otillar R.P."/>
            <person name="Rayko E."/>
            <person name="Salamov A."/>
            <person name="Vandepoele K."/>
            <person name="Beszteri B."/>
            <person name="Gruber A."/>
            <person name="Heijde M."/>
            <person name="Katinka M."/>
            <person name="Mock T."/>
            <person name="Valentin K."/>
            <person name="Verret F."/>
            <person name="Berges J.A."/>
            <person name="Brownlee C."/>
            <person name="Cadoret J.P."/>
            <person name="Chiovitti A."/>
            <person name="Choi C.J."/>
            <person name="Coesel S."/>
            <person name="De Martino A."/>
            <person name="Detter J.C."/>
            <person name="Durkin C."/>
            <person name="Falciatore A."/>
            <person name="Fournet J."/>
            <person name="Haruta M."/>
            <person name="Huysman M.J."/>
            <person name="Jenkins B.D."/>
            <person name="Jiroutova K."/>
            <person name="Jorgensen R.E."/>
            <person name="Joubert Y."/>
            <person name="Kaplan A."/>
            <person name="Kroger N."/>
            <person name="Kroth P.G."/>
            <person name="La Roche J."/>
            <person name="Lindquist E."/>
            <person name="Lommer M."/>
            <person name="Martin-Jezequel V."/>
            <person name="Lopez P.J."/>
            <person name="Lucas S."/>
            <person name="Mangogna M."/>
            <person name="McGinnis K."/>
            <person name="Medlin L.K."/>
            <person name="Montsant A."/>
            <person name="Oudot-Le Secq M.P."/>
            <person name="Napoli C."/>
            <person name="Obornik M."/>
            <person name="Parker M.S."/>
            <person name="Petit J.L."/>
            <person name="Porcel B.M."/>
            <person name="Poulsen N."/>
            <person name="Robison M."/>
            <person name="Rychlewski L."/>
            <person name="Rynearson T.A."/>
            <person name="Schmutz J."/>
            <person name="Shapiro H."/>
            <person name="Siaut M."/>
            <person name="Stanley M."/>
            <person name="Sussman M.R."/>
            <person name="Taylor A.R."/>
            <person name="Vardi A."/>
            <person name="von Dassow P."/>
            <person name="Vyverman W."/>
            <person name="Willis A."/>
            <person name="Wyrwicz L.S."/>
            <person name="Rokhsar D.S."/>
            <person name="Weissenbach J."/>
            <person name="Armbrust E.V."/>
            <person name="Green B.R."/>
            <person name="Van de Peer Y."/>
            <person name="Grigoriev I.V."/>
        </authorList>
    </citation>
    <scope>NUCLEOTIDE SEQUENCE [LARGE SCALE GENOMIC DNA]</scope>
    <source>
        <strain evidence="5 6">CCMP1335</strain>
    </source>
</reference>
<dbReference type="GO" id="GO:0030234">
    <property type="term" value="F:enzyme regulator activity"/>
    <property type="evidence" value="ECO:0007669"/>
    <property type="project" value="InterPro"/>
</dbReference>
<evidence type="ECO:0000259" key="4">
    <source>
        <dbReference type="PROSITE" id="PS50250"/>
    </source>
</evidence>
<dbReference type="EMBL" id="CM000651">
    <property type="protein sequence ID" value="EED88330.1"/>
    <property type="molecule type" value="Genomic_DNA"/>
</dbReference>
<dbReference type="InterPro" id="IPR013586">
    <property type="entry name" value="PSMD3_C"/>
</dbReference>
<dbReference type="AlphaFoldDB" id="B8CE75"/>
<dbReference type="PROSITE" id="PS50250">
    <property type="entry name" value="PCI"/>
    <property type="match status" value="1"/>
</dbReference>
<accession>B8CE75</accession>
<dbReference type="GeneID" id="7444225"/>
<dbReference type="HOGENOM" id="CLU_019858_0_0_1"/>
<dbReference type="Pfam" id="PF25573">
    <property type="entry name" value="TPR_PSMD3_N"/>
    <property type="match status" value="1"/>
</dbReference>
<evidence type="ECO:0000313" key="6">
    <source>
        <dbReference type="Proteomes" id="UP000001449"/>
    </source>
</evidence>